<keyword evidence="5" id="KW-1185">Reference proteome</keyword>
<comment type="subcellular location">
    <subcellularLocation>
        <location evidence="1">Cell outer membrane</location>
    </subcellularLocation>
</comment>
<keyword evidence="2" id="KW-0472">Membrane</keyword>
<dbReference type="RefSeq" id="WP_072781888.1">
    <property type="nucleotide sequence ID" value="NZ_FQZH01000001.1"/>
</dbReference>
<dbReference type="STRING" id="683124.SAMN05444337_0769"/>
<keyword evidence="3" id="KW-0998">Cell outer membrane</keyword>
<dbReference type="Gene3D" id="2.40.170.20">
    <property type="entry name" value="TonB-dependent receptor, beta-barrel domain"/>
    <property type="match status" value="1"/>
</dbReference>
<dbReference type="AlphaFoldDB" id="A0A1M6DXB0"/>
<name>A0A1M6DXB0_9FLAO</name>
<evidence type="ECO:0000256" key="1">
    <source>
        <dbReference type="ARBA" id="ARBA00004442"/>
    </source>
</evidence>
<accession>A0A1M6DXB0</accession>
<dbReference type="Proteomes" id="UP000184232">
    <property type="component" value="Unassembled WGS sequence"/>
</dbReference>
<proteinExistence type="predicted"/>
<evidence type="ECO:0000256" key="3">
    <source>
        <dbReference type="ARBA" id="ARBA00023237"/>
    </source>
</evidence>
<dbReference type="InterPro" id="IPR036942">
    <property type="entry name" value="Beta-barrel_TonB_sf"/>
</dbReference>
<dbReference type="GO" id="GO:0009279">
    <property type="term" value="C:cell outer membrane"/>
    <property type="evidence" value="ECO:0007669"/>
    <property type="project" value="UniProtKB-SubCell"/>
</dbReference>
<evidence type="ECO:0000313" key="5">
    <source>
        <dbReference type="Proteomes" id="UP000184232"/>
    </source>
</evidence>
<gene>
    <name evidence="4" type="ORF">SAMN05444337_0769</name>
</gene>
<protein>
    <submittedName>
        <fullName evidence="4">Iron complex outermembrane recepter protein</fullName>
    </submittedName>
</protein>
<dbReference type="SUPFAM" id="SSF56935">
    <property type="entry name" value="Porins"/>
    <property type="match status" value="1"/>
</dbReference>
<sequence length="664" mass="76361">MKKYIFFIIFCCFSISLLGQQIETDSITLKELNEVIVIGTKTEINETQPKILASIDQFLDESPKIDLVKRGAYAWEPLINGMSTERTIITIDGMRIFGACTDKMDPITSYVEVSNLAEAKLNSGQQGSSDGNTIGGSLDLKRKQNNFNSRGFKYALHSGFETNNSQKIIGTELNYSRSKFYIDTNFMLRNADNYKAGDNQEVLFSQFKKLNTSFTTGYLITKNQFIEGSLIYDKATNVGYPALPMDVSLAEAVITSLKYHFQFENSVFNQWETKVYFNSITHIMDDTKRPFVPIHMDMPGWSDTYGFYSKIDGQFKKHHFKINLNSFYNKSVAEMTMYPSNPNENLMFMYTWPDVRTFFNGLSLEDNISINKHSNLILNTSLGNHHNNIASDFGLASLQIFYPNLKAEKNRFLKSFASTYHNHKNLIHWNFHLGYGERAPSVSEGYGFYLFNSFDGFDYIGNPNLKNEKSFETGIGLETIKDKWKAKFSSNYFYIKNYIIGQPLENVAPMTIGANGVKSYSAFDYATIFTNEFTFSYKIQANWQIENKLKYSLGKDNNKNELPFMSPFSYKSYLQFAKNKLKTSISINGNAAQTEYNSFYGEDKTPDYVIFNWAGSYKFSISNQTLLLNLGVENIFDHYYSTFSDWNNIPRMGRNFYLNIVFRN</sequence>
<organism evidence="4 5">
    <name type="scientific">Flavobacterium haoranii</name>
    <dbReference type="NCBI Taxonomy" id="683124"/>
    <lineage>
        <taxon>Bacteria</taxon>
        <taxon>Pseudomonadati</taxon>
        <taxon>Bacteroidota</taxon>
        <taxon>Flavobacteriia</taxon>
        <taxon>Flavobacteriales</taxon>
        <taxon>Flavobacteriaceae</taxon>
        <taxon>Flavobacterium</taxon>
    </lineage>
</organism>
<evidence type="ECO:0000256" key="2">
    <source>
        <dbReference type="ARBA" id="ARBA00023136"/>
    </source>
</evidence>
<reference evidence="4 5" key="1">
    <citation type="submission" date="2016-11" db="EMBL/GenBank/DDBJ databases">
        <authorList>
            <person name="Jaros S."/>
            <person name="Januszkiewicz K."/>
            <person name="Wedrychowicz H."/>
        </authorList>
    </citation>
    <scope>NUCLEOTIDE SEQUENCE [LARGE SCALE GENOMIC DNA]</scope>
    <source>
        <strain evidence="4 5">DSM 22807</strain>
    </source>
</reference>
<dbReference type="OrthoDB" id="9759247at2"/>
<evidence type="ECO:0000313" key="4">
    <source>
        <dbReference type="EMBL" id="SHI77842.1"/>
    </source>
</evidence>
<dbReference type="EMBL" id="FQZH01000001">
    <property type="protein sequence ID" value="SHI77842.1"/>
    <property type="molecule type" value="Genomic_DNA"/>
</dbReference>